<protein>
    <recommendedName>
        <fullName evidence="1">HTH-like domain-containing protein</fullName>
    </recommendedName>
</protein>
<feature type="domain" description="HTH-like" evidence="1">
    <location>
        <begin position="4"/>
        <end position="71"/>
    </location>
</feature>
<dbReference type="EMBL" id="JAUZQE010000032">
    <property type="protein sequence ID" value="MDR4126684.1"/>
    <property type="molecule type" value="Genomic_DNA"/>
</dbReference>
<dbReference type="RefSeq" id="WP_347287379.1">
    <property type="nucleotide sequence ID" value="NZ_JAUZQE010000032.1"/>
</dbReference>
<keyword evidence="3" id="KW-1185">Reference proteome</keyword>
<comment type="caution">
    <text evidence="2">The sequence shown here is derived from an EMBL/GenBank/DDBJ whole genome shotgun (WGS) entry which is preliminary data.</text>
</comment>
<sequence>MLSNEISTAIKKALNEAPRNGYVAELHLQILKYGHELQNVSGKEFCEEIGIGISYGTEFKKMLKIFPRLKAAGLIEEKI</sequence>
<gene>
    <name evidence="2" type="ORF">Q8947_11910</name>
</gene>
<dbReference type="Pfam" id="PF24718">
    <property type="entry name" value="HTH_73"/>
    <property type="match status" value="1"/>
</dbReference>
<organism evidence="2 3">
    <name type="scientific">Yanghanlia caeni</name>
    <dbReference type="NCBI Taxonomy" id="3064283"/>
    <lineage>
        <taxon>Bacteria</taxon>
        <taxon>Pseudomonadati</taxon>
        <taxon>Pseudomonadota</taxon>
        <taxon>Betaproteobacteria</taxon>
        <taxon>Burkholderiales</taxon>
        <taxon>Alcaligenaceae</taxon>
        <taxon>Yanghanlia</taxon>
    </lineage>
</organism>
<evidence type="ECO:0000313" key="3">
    <source>
        <dbReference type="Proteomes" id="UP001232156"/>
    </source>
</evidence>
<evidence type="ECO:0000259" key="1">
    <source>
        <dbReference type="Pfam" id="PF24718"/>
    </source>
</evidence>
<dbReference type="InterPro" id="IPR056975">
    <property type="entry name" value="HTH_73"/>
</dbReference>
<reference evidence="2 3" key="1">
    <citation type="submission" date="2023-08" db="EMBL/GenBank/DDBJ databases">
        <title>Alcaligenaceae gen. nov., a novel taxon isolated from the sludge of Yixing Pesticide Factory.</title>
        <authorList>
            <person name="Ruan L."/>
        </authorList>
    </citation>
    <scope>NUCLEOTIDE SEQUENCE [LARGE SCALE GENOMIC DNA]</scope>
    <source>
        <strain evidence="2 3">LG-2</strain>
    </source>
</reference>
<proteinExistence type="predicted"/>
<dbReference type="Proteomes" id="UP001232156">
    <property type="component" value="Unassembled WGS sequence"/>
</dbReference>
<evidence type="ECO:0000313" key="2">
    <source>
        <dbReference type="EMBL" id="MDR4126684.1"/>
    </source>
</evidence>
<accession>A0ABU1D8B9</accession>
<name>A0ABU1D8B9_9BURK</name>